<reference evidence="5 6" key="1">
    <citation type="submission" date="2014-04" db="EMBL/GenBank/DDBJ databases">
        <authorList>
            <consortium name="DOE Joint Genome Institute"/>
            <person name="Kuo A."/>
            <person name="Tarkka M."/>
            <person name="Buscot F."/>
            <person name="Kohler A."/>
            <person name="Nagy L.G."/>
            <person name="Floudas D."/>
            <person name="Copeland A."/>
            <person name="Barry K.W."/>
            <person name="Cichocki N."/>
            <person name="Veneault-Fourrey C."/>
            <person name="LaButti K."/>
            <person name="Lindquist E.A."/>
            <person name="Lipzen A."/>
            <person name="Lundell T."/>
            <person name="Morin E."/>
            <person name="Murat C."/>
            <person name="Sun H."/>
            <person name="Tunlid A."/>
            <person name="Henrissat B."/>
            <person name="Grigoriev I.V."/>
            <person name="Hibbett D.S."/>
            <person name="Martin F."/>
            <person name="Nordberg H.P."/>
            <person name="Cantor M.N."/>
            <person name="Hua S.X."/>
        </authorList>
    </citation>
    <scope>NUCLEOTIDE SEQUENCE [LARGE SCALE GENOMIC DNA]</scope>
    <source>
        <strain evidence="5 6">F 1598</strain>
    </source>
</reference>
<dbReference type="InParanoid" id="A0A0C3GFA3"/>
<dbReference type="Pfam" id="PF07808">
    <property type="entry name" value="RED_N"/>
    <property type="match status" value="1"/>
</dbReference>
<sequence>MDQDSFRQLLQTPHAGSSNGPPTTSRGSLLASISKSKPKTVDASQPAFKPRKVKKTESQYRDRAAERRVGEGNDFAEVEAVLEDFERQTADSEDKDTIEKQRRYLGGDRDHSILVKGLDFVLLQQNKARAAQTTNDDDSLEQAFQEVSTESRVPKKRTREDIIKELKEKRQQGAASEELAKDEAVLLEEAKKAGKFKPIGFKPIGTPAEGKTKKKKGKELEKDGERKKKKRKIEGGSAEQKAQHEIPPPPLPDQIFHLPSAPTESELEPTPEDFDIFADAGEYEGIDLGDDDDEKGPIQAHESPETMNPRIRWFETDEDQRPQPDTLKTAESKAHSPPPPTSDEEDPEQPTRLVPLQTSAIPSIRDLLAMDSAQDKRKKRKDKKRGGKDVNPEEKKVTAEAKVDRDYKRLKSYTEKKAGPSSSTG</sequence>
<reference evidence="6" key="2">
    <citation type="submission" date="2015-01" db="EMBL/GenBank/DDBJ databases">
        <title>Evolutionary Origins and Diversification of the Mycorrhizal Mutualists.</title>
        <authorList>
            <consortium name="DOE Joint Genome Institute"/>
            <consortium name="Mycorrhizal Genomics Consortium"/>
            <person name="Kohler A."/>
            <person name="Kuo A."/>
            <person name="Nagy L.G."/>
            <person name="Floudas D."/>
            <person name="Copeland A."/>
            <person name="Barry K.W."/>
            <person name="Cichocki N."/>
            <person name="Veneault-Fourrey C."/>
            <person name="LaButti K."/>
            <person name="Lindquist E.A."/>
            <person name="Lipzen A."/>
            <person name="Lundell T."/>
            <person name="Morin E."/>
            <person name="Murat C."/>
            <person name="Riley R."/>
            <person name="Ohm R."/>
            <person name="Sun H."/>
            <person name="Tunlid A."/>
            <person name="Henrissat B."/>
            <person name="Grigoriev I.V."/>
            <person name="Hibbett D.S."/>
            <person name="Martin F."/>
        </authorList>
    </citation>
    <scope>NUCLEOTIDE SEQUENCE [LARGE SCALE GENOMIC DNA]</scope>
    <source>
        <strain evidence="6">F 1598</strain>
    </source>
</reference>
<dbReference type="InterPro" id="IPR012916">
    <property type="entry name" value="RED_N"/>
</dbReference>
<evidence type="ECO:0000313" key="5">
    <source>
        <dbReference type="EMBL" id="KIM90364.1"/>
    </source>
</evidence>
<protein>
    <recommendedName>
        <fullName evidence="4">RED-like N-terminal domain-containing protein</fullName>
    </recommendedName>
</protein>
<evidence type="ECO:0000256" key="2">
    <source>
        <dbReference type="ARBA" id="ARBA00023242"/>
    </source>
</evidence>
<feature type="compositionally biased region" description="Basic residues" evidence="3">
    <location>
        <begin position="376"/>
        <end position="386"/>
    </location>
</feature>
<dbReference type="InterPro" id="IPR039896">
    <property type="entry name" value="Red-like"/>
</dbReference>
<comment type="subcellular location">
    <subcellularLocation>
        <location evidence="1">Nucleus</location>
    </subcellularLocation>
</comment>
<feature type="region of interest" description="Disordered" evidence="3">
    <location>
        <begin position="1"/>
        <end position="73"/>
    </location>
</feature>
<accession>A0A0C3GFA3</accession>
<feature type="compositionally biased region" description="Basic and acidic residues" evidence="3">
    <location>
        <begin position="387"/>
        <end position="418"/>
    </location>
</feature>
<dbReference type="GO" id="GO:0005634">
    <property type="term" value="C:nucleus"/>
    <property type="evidence" value="ECO:0007669"/>
    <property type="project" value="UniProtKB-SubCell"/>
</dbReference>
<organism evidence="5 6">
    <name type="scientific">Piloderma croceum (strain F 1598)</name>
    <dbReference type="NCBI Taxonomy" id="765440"/>
    <lineage>
        <taxon>Eukaryota</taxon>
        <taxon>Fungi</taxon>
        <taxon>Dikarya</taxon>
        <taxon>Basidiomycota</taxon>
        <taxon>Agaricomycotina</taxon>
        <taxon>Agaricomycetes</taxon>
        <taxon>Agaricomycetidae</taxon>
        <taxon>Atheliales</taxon>
        <taxon>Atheliaceae</taxon>
        <taxon>Piloderma</taxon>
    </lineage>
</organism>
<dbReference type="HOGENOM" id="CLU_048753_0_0_1"/>
<dbReference type="AlphaFoldDB" id="A0A0C3GFA3"/>
<feature type="domain" description="RED-like N-terminal" evidence="4">
    <location>
        <begin position="51"/>
        <end position="162"/>
    </location>
</feature>
<keyword evidence="6" id="KW-1185">Reference proteome</keyword>
<feature type="compositionally biased region" description="Polar residues" evidence="3">
    <location>
        <begin position="1"/>
        <end position="35"/>
    </location>
</feature>
<dbReference type="OrthoDB" id="3366823at2759"/>
<dbReference type="PANTHER" id="PTHR12765">
    <property type="entry name" value="RED PROTEIN IK FACTOR CYTOKINE IK"/>
    <property type="match status" value="1"/>
</dbReference>
<dbReference type="Proteomes" id="UP000054166">
    <property type="component" value="Unassembled WGS sequence"/>
</dbReference>
<proteinExistence type="predicted"/>
<evidence type="ECO:0000259" key="4">
    <source>
        <dbReference type="Pfam" id="PF07808"/>
    </source>
</evidence>
<gene>
    <name evidence="5" type="ORF">PILCRDRAFT_812101</name>
</gene>
<feature type="region of interest" description="Disordered" evidence="3">
    <location>
        <begin position="196"/>
        <end position="425"/>
    </location>
</feature>
<feature type="compositionally biased region" description="Basic and acidic residues" evidence="3">
    <location>
        <begin position="312"/>
        <end position="334"/>
    </location>
</feature>
<feature type="compositionally biased region" description="Basic and acidic residues" evidence="3">
    <location>
        <begin position="55"/>
        <end position="71"/>
    </location>
</feature>
<dbReference type="EMBL" id="KN832973">
    <property type="protein sequence ID" value="KIM90364.1"/>
    <property type="molecule type" value="Genomic_DNA"/>
</dbReference>
<name>A0A0C3GFA3_PILCF</name>
<feature type="compositionally biased region" description="Acidic residues" evidence="3">
    <location>
        <begin position="265"/>
        <end position="294"/>
    </location>
</feature>
<evidence type="ECO:0000256" key="3">
    <source>
        <dbReference type="SAM" id="MobiDB-lite"/>
    </source>
</evidence>
<feature type="region of interest" description="Disordered" evidence="3">
    <location>
        <begin position="128"/>
        <end position="160"/>
    </location>
</feature>
<dbReference type="STRING" id="765440.A0A0C3GFA3"/>
<evidence type="ECO:0000313" key="6">
    <source>
        <dbReference type="Proteomes" id="UP000054166"/>
    </source>
</evidence>
<keyword evidence="2" id="KW-0539">Nucleus</keyword>
<evidence type="ECO:0000256" key="1">
    <source>
        <dbReference type="ARBA" id="ARBA00004123"/>
    </source>
</evidence>